<dbReference type="GO" id="GO:0030244">
    <property type="term" value="P:cellulose biosynthetic process"/>
    <property type="evidence" value="ECO:0007669"/>
    <property type="project" value="InterPro"/>
</dbReference>
<feature type="transmembrane region" description="Helical" evidence="11">
    <location>
        <begin position="20"/>
        <end position="40"/>
    </location>
</feature>
<keyword evidence="6 11" id="KW-0472">Membrane</keyword>
<sequence length="712" mass="81139">MAVLHSHHIHPRAMLNRLHFFFYSAAIIALLHRHIAVISLATMSSLLLFLADLTLAFMWLLSQGFRWRPILRREFPHLLPQETDHHLPPLDVFICTADPIKEPPESVVSTALSAMAFDYPSDRLSVYVSDDGCSDLTLFSFMEAAKFARYWLPFCKKNSVMERSPEAFFENRNTVGEAGEMKVLFEGLRERVKAVVKRGYVDLNLVDSSEEEIFLKWKKFTHRDHPSHIQVLCESTKDRDIAGHPLPNLIYMSREKRPASPHHFKAGALNALLRVSEVMTNAPVLLTLDCDMHANDPGSPQRALCYLLDPDLVPNLAFVQFPQKYQRLNADDIYGGELRWIFPIASRGLDGQHGANFVGTGCFFSRRSLYGPPSAATAFYYESKSRSFLRSESVLQKAHDVASCRYEHGQDWGYQIGFRYGSLVEDFYTGYQLHCEGWRSVFCNPDRPAFLGAAPRSLYDSLVQNRRWVLGLYEVAFSSYCPLLYGTRKASLIMGLCYMRYALWAVWCFPITVYALFPQLALFYDKPLFAKVSDPWFFLYAYLFLASYGQDFIEFMEAGGVIRRWWSDQRMWLIRGITSSAFGTLDFILSKIGASSPGFNLTSKANDEEVNTLYDKGKFFFGTSSPLFIFMGTIAIINLTSFILGIVKALRSIGALDEMFIQLLSCGFVVTNMVPVYEAMFFRNDIGRMPRSVTNASILFTITFFCVGRMIS</sequence>
<evidence type="ECO:0000256" key="9">
    <source>
        <dbReference type="PIRSR" id="PIRSR605150-2"/>
    </source>
</evidence>
<protein>
    <submittedName>
        <fullName evidence="12">Cellulose synthase-like protein G3</fullName>
    </submittedName>
</protein>
<proteinExistence type="predicted"/>
<dbReference type="GO" id="GO:0016020">
    <property type="term" value="C:membrane"/>
    <property type="evidence" value="ECO:0007669"/>
    <property type="project" value="InterPro"/>
</dbReference>
<feature type="binding site" evidence="10">
    <location>
        <position position="265"/>
    </location>
    <ligand>
        <name>Mn(2+)</name>
        <dbReference type="ChEBI" id="CHEBI:29035"/>
    </ligand>
</feature>
<keyword evidence="7" id="KW-0961">Cell wall biogenesis/degradation</keyword>
<evidence type="ECO:0000313" key="13">
    <source>
        <dbReference type="Proteomes" id="UP001418222"/>
    </source>
</evidence>
<feature type="transmembrane region" description="Helical" evidence="11">
    <location>
        <begin position="627"/>
        <end position="647"/>
    </location>
</feature>
<evidence type="ECO:0000256" key="6">
    <source>
        <dbReference type="ARBA" id="ARBA00023136"/>
    </source>
</evidence>
<dbReference type="InterPro" id="IPR029044">
    <property type="entry name" value="Nucleotide-diphossugar_trans"/>
</dbReference>
<dbReference type="AlphaFoldDB" id="A0AAP0B0D5"/>
<comment type="subcellular location">
    <subcellularLocation>
        <location evidence="1">Endomembrane system</location>
        <topology evidence="1">Multi-pass membrane protein</topology>
    </subcellularLocation>
</comment>
<feature type="transmembrane region" description="Helical" evidence="11">
    <location>
        <begin position="498"/>
        <end position="517"/>
    </location>
</feature>
<organism evidence="12 13">
    <name type="scientific">Platanthera zijinensis</name>
    <dbReference type="NCBI Taxonomy" id="2320716"/>
    <lineage>
        <taxon>Eukaryota</taxon>
        <taxon>Viridiplantae</taxon>
        <taxon>Streptophyta</taxon>
        <taxon>Embryophyta</taxon>
        <taxon>Tracheophyta</taxon>
        <taxon>Spermatophyta</taxon>
        <taxon>Magnoliopsida</taxon>
        <taxon>Liliopsida</taxon>
        <taxon>Asparagales</taxon>
        <taxon>Orchidaceae</taxon>
        <taxon>Orchidoideae</taxon>
        <taxon>Orchideae</taxon>
        <taxon>Orchidinae</taxon>
        <taxon>Platanthera</taxon>
    </lineage>
</organism>
<dbReference type="EMBL" id="JBBWWQ010000018">
    <property type="protein sequence ID" value="KAK8921735.1"/>
    <property type="molecule type" value="Genomic_DNA"/>
</dbReference>
<evidence type="ECO:0000256" key="10">
    <source>
        <dbReference type="PIRSR" id="PIRSR605150-3"/>
    </source>
</evidence>
<dbReference type="GO" id="GO:0071555">
    <property type="term" value="P:cell wall organization"/>
    <property type="evidence" value="ECO:0007669"/>
    <property type="project" value="UniProtKB-KW"/>
</dbReference>
<name>A0AAP0B0D5_9ASPA</name>
<gene>
    <name evidence="12" type="primary">CSLG3</name>
    <name evidence="12" type="ORF">KSP39_PZI020147</name>
</gene>
<accession>A0AAP0B0D5</accession>
<keyword evidence="4 11" id="KW-0812">Transmembrane</keyword>
<feature type="binding site" evidence="9">
    <location>
        <position position="131"/>
    </location>
    <ligand>
        <name>UDP-alpha-D-glucose</name>
        <dbReference type="ChEBI" id="CHEBI:58885"/>
    </ligand>
</feature>
<dbReference type="PANTHER" id="PTHR13301">
    <property type="entry name" value="X-BOX TRANSCRIPTION FACTOR-RELATED"/>
    <property type="match status" value="1"/>
</dbReference>
<dbReference type="GO" id="GO:0012505">
    <property type="term" value="C:endomembrane system"/>
    <property type="evidence" value="ECO:0007669"/>
    <property type="project" value="UniProtKB-SubCell"/>
</dbReference>
<evidence type="ECO:0000256" key="8">
    <source>
        <dbReference type="PIRSR" id="PIRSR605150-1"/>
    </source>
</evidence>
<keyword evidence="3" id="KW-0808">Transferase</keyword>
<feature type="binding site" evidence="9">
    <location>
        <position position="102"/>
    </location>
    <ligand>
        <name>UDP-alpha-D-glucose</name>
        <dbReference type="ChEBI" id="CHEBI:58885"/>
    </ligand>
</feature>
<dbReference type="Proteomes" id="UP001418222">
    <property type="component" value="Unassembled WGS sequence"/>
</dbReference>
<evidence type="ECO:0000256" key="3">
    <source>
        <dbReference type="ARBA" id="ARBA00022679"/>
    </source>
</evidence>
<feature type="binding site" evidence="10">
    <location>
        <position position="289"/>
    </location>
    <ligand>
        <name>Mn(2+)</name>
        <dbReference type="ChEBI" id="CHEBI:29035"/>
    </ligand>
</feature>
<dbReference type="Pfam" id="PF03552">
    <property type="entry name" value="Cellulose_synt"/>
    <property type="match status" value="2"/>
</dbReference>
<comment type="caution">
    <text evidence="12">The sequence shown here is derived from an EMBL/GenBank/DDBJ whole genome shotgun (WGS) entry which is preliminary data.</text>
</comment>
<evidence type="ECO:0000256" key="7">
    <source>
        <dbReference type="ARBA" id="ARBA00023316"/>
    </source>
</evidence>
<dbReference type="GO" id="GO:0071669">
    <property type="term" value="P:plant-type cell wall organization or biogenesis"/>
    <property type="evidence" value="ECO:0007669"/>
    <property type="project" value="UniProtKB-ARBA"/>
</dbReference>
<evidence type="ECO:0000256" key="4">
    <source>
        <dbReference type="ARBA" id="ARBA00022692"/>
    </source>
</evidence>
<evidence type="ECO:0000256" key="5">
    <source>
        <dbReference type="ARBA" id="ARBA00022989"/>
    </source>
</evidence>
<feature type="binding site" evidence="9">
    <location>
        <position position="101"/>
    </location>
    <ligand>
        <name>UDP-alpha-D-glucose</name>
        <dbReference type="ChEBI" id="CHEBI:58885"/>
    </ligand>
</feature>
<feature type="transmembrane region" description="Helical" evidence="11">
    <location>
        <begin position="537"/>
        <end position="556"/>
    </location>
</feature>
<dbReference type="InterPro" id="IPR005150">
    <property type="entry name" value="Cellulose_synth"/>
</dbReference>
<keyword evidence="2" id="KW-0328">Glycosyltransferase</keyword>
<reference evidence="12 13" key="1">
    <citation type="journal article" date="2022" name="Nat. Plants">
        <title>Genomes of leafy and leafless Platanthera orchids illuminate the evolution of mycoheterotrophy.</title>
        <authorList>
            <person name="Li M.H."/>
            <person name="Liu K.W."/>
            <person name="Li Z."/>
            <person name="Lu H.C."/>
            <person name="Ye Q.L."/>
            <person name="Zhang D."/>
            <person name="Wang J.Y."/>
            <person name="Li Y.F."/>
            <person name="Zhong Z.M."/>
            <person name="Liu X."/>
            <person name="Yu X."/>
            <person name="Liu D.K."/>
            <person name="Tu X.D."/>
            <person name="Liu B."/>
            <person name="Hao Y."/>
            <person name="Liao X.Y."/>
            <person name="Jiang Y.T."/>
            <person name="Sun W.H."/>
            <person name="Chen J."/>
            <person name="Chen Y.Q."/>
            <person name="Ai Y."/>
            <person name="Zhai J.W."/>
            <person name="Wu S.S."/>
            <person name="Zhou Z."/>
            <person name="Hsiao Y.Y."/>
            <person name="Wu W.L."/>
            <person name="Chen Y.Y."/>
            <person name="Lin Y.F."/>
            <person name="Hsu J.L."/>
            <person name="Li C.Y."/>
            <person name="Wang Z.W."/>
            <person name="Zhao X."/>
            <person name="Zhong W.Y."/>
            <person name="Ma X.K."/>
            <person name="Ma L."/>
            <person name="Huang J."/>
            <person name="Chen G.Z."/>
            <person name="Huang M.Z."/>
            <person name="Huang L."/>
            <person name="Peng D.H."/>
            <person name="Luo Y.B."/>
            <person name="Zou S.Q."/>
            <person name="Chen S.P."/>
            <person name="Lan S."/>
            <person name="Tsai W.C."/>
            <person name="Van de Peer Y."/>
            <person name="Liu Z.J."/>
        </authorList>
    </citation>
    <scope>NUCLEOTIDE SEQUENCE [LARGE SCALE GENOMIC DNA]</scope>
    <source>
        <strain evidence="12">Lor287</strain>
    </source>
</reference>
<dbReference type="Gene3D" id="3.90.550.10">
    <property type="entry name" value="Spore Coat Polysaccharide Biosynthesis Protein SpsA, Chain A"/>
    <property type="match status" value="2"/>
</dbReference>
<evidence type="ECO:0000256" key="1">
    <source>
        <dbReference type="ARBA" id="ARBA00004127"/>
    </source>
</evidence>
<dbReference type="GO" id="GO:0016760">
    <property type="term" value="F:cellulose synthase (UDP-forming) activity"/>
    <property type="evidence" value="ECO:0007669"/>
    <property type="project" value="InterPro"/>
</dbReference>
<keyword evidence="13" id="KW-1185">Reference proteome</keyword>
<evidence type="ECO:0000313" key="12">
    <source>
        <dbReference type="EMBL" id="KAK8921735.1"/>
    </source>
</evidence>
<feature type="active site" evidence="8">
    <location>
        <position position="426"/>
    </location>
</feature>
<feature type="transmembrane region" description="Helical" evidence="11">
    <location>
        <begin position="46"/>
        <end position="65"/>
    </location>
</feature>
<feature type="transmembrane region" description="Helical" evidence="11">
    <location>
        <begin position="659"/>
        <end position="681"/>
    </location>
</feature>
<feature type="transmembrane region" description="Helical" evidence="11">
    <location>
        <begin position="693"/>
        <end position="711"/>
    </location>
</feature>
<evidence type="ECO:0000256" key="2">
    <source>
        <dbReference type="ARBA" id="ARBA00022676"/>
    </source>
</evidence>
<dbReference type="SUPFAM" id="SSF53448">
    <property type="entry name" value="Nucleotide-diphospho-sugar transferases"/>
    <property type="match status" value="1"/>
</dbReference>
<keyword evidence="5 11" id="KW-1133">Transmembrane helix</keyword>
<feature type="active site" evidence="8">
    <location>
        <position position="131"/>
    </location>
</feature>
<evidence type="ECO:0000256" key="11">
    <source>
        <dbReference type="SAM" id="Phobius"/>
    </source>
</evidence>